<comment type="caution">
    <text evidence="1">The sequence shown here is derived from an EMBL/GenBank/DDBJ whole genome shotgun (WGS) entry which is preliminary data.</text>
</comment>
<sequence length="65" mass="7509">MREECGRDELLMRDFPLFERDMRIKTIAMNNTTITKPPIAYHPLLLDSINHSMNKPVPSVVLGKL</sequence>
<keyword evidence="2" id="KW-1185">Reference proteome</keyword>
<gene>
    <name evidence="1" type="ORF">GCM10010911_59240</name>
</gene>
<protein>
    <submittedName>
        <fullName evidence="1">Uncharacterized protein</fullName>
    </submittedName>
</protein>
<proteinExistence type="predicted"/>
<evidence type="ECO:0000313" key="2">
    <source>
        <dbReference type="Proteomes" id="UP000612456"/>
    </source>
</evidence>
<organism evidence="1 2">
    <name type="scientific">Paenibacillus nasutitermitis</name>
    <dbReference type="NCBI Taxonomy" id="1652958"/>
    <lineage>
        <taxon>Bacteria</taxon>
        <taxon>Bacillati</taxon>
        <taxon>Bacillota</taxon>
        <taxon>Bacilli</taxon>
        <taxon>Bacillales</taxon>
        <taxon>Paenibacillaceae</taxon>
        <taxon>Paenibacillus</taxon>
    </lineage>
</organism>
<name>A0A916ZEH5_9BACL</name>
<dbReference type="AlphaFoldDB" id="A0A916ZEH5"/>
<evidence type="ECO:0000313" key="1">
    <source>
        <dbReference type="EMBL" id="GGD92788.1"/>
    </source>
</evidence>
<accession>A0A916ZEH5</accession>
<reference evidence="1" key="2">
    <citation type="submission" date="2020-09" db="EMBL/GenBank/DDBJ databases">
        <authorList>
            <person name="Sun Q."/>
            <person name="Zhou Y."/>
        </authorList>
    </citation>
    <scope>NUCLEOTIDE SEQUENCE</scope>
    <source>
        <strain evidence="1">CGMCC 1.15178</strain>
    </source>
</reference>
<reference evidence="1" key="1">
    <citation type="journal article" date="2014" name="Int. J. Syst. Evol. Microbiol.">
        <title>Complete genome sequence of Corynebacterium casei LMG S-19264T (=DSM 44701T), isolated from a smear-ripened cheese.</title>
        <authorList>
            <consortium name="US DOE Joint Genome Institute (JGI-PGF)"/>
            <person name="Walter F."/>
            <person name="Albersmeier A."/>
            <person name="Kalinowski J."/>
            <person name="Ruckert C."/>
        </authorList>
    </citation>
    <scope>NUCLEOTIDE SEQUENCE</scope>
    <source>
        <strain evidence="1">CGMCC 1.15178</strain>
    </source>
</reference>
<dbReference type="EMBL" id="BMHP01000006">
    <property type="protein sequence ID" value="GGD92788.1"/>
    <property type="molecule type" value="Genomic_DNA"/>
</dbReference>
<dbReference type="Proteomes" id="UP000612456">
    <property type="component" value="Unassembled WGS sequence"/>
</dbReference>